<dbReference type="STRING" id="1244531.CIG2463D_0226"/>
<proteinExistence type="predicted"/>
<dbReference type="OrthoDB" id="5359475at2"/>
<dbReference type="KEGG" id="caj:CIG1485E_0221"/>
<dbReference type="EMBL" id="CP009043">
    <property type="protein sequence ID" value="AII14092.1"/>
    <property type="molecule type" value="Genomic_DNA"/>
</dbReference>
<evidence type="ECO:0000313" key="2">
    <source>
        <dbReference type="Proteomes" id="UP000028486"/>
    </source>
</evidence>
<protein>
    <submittedName>
        <fullName evidence="1">Uncharacterized protein</fullName>
    </submittedName>
</protein>
<reference evidence="2" key="1">
    <citation type="journal article" date="2014" name="Genome Announc.">
        <title>Complete Genome Sequence of Campylobacter iguaniorum Strain 1485ET, Isolated from a Bearded Dragon (Pogona vitticeps).</title>
        <authorList>
            <person name="Gilbert M.J."/>
            <person name="Miller W.G."/>
            <person name="Yee E."/>
            <person name="Kik M."/>
            <person name="Wagenaar J.A."/>
            <person name="Duim B."/>
        </authorList>
    </citation>
    <scope>NUCLEOTIDE SEQUENCE [LARGE SCALE GENOMIC DNA]</scope>
    <source>
        <strain evidence="2">1485E</strain>
    </source>
</reference>
<keyword evidence="2" id="KW-1185">Reference proteome</keyword>
<organism evidence="1 2">
    <name type="scientific">Campylobacter iguaniorum</name>
    <dbReference type="NCBI Taxonomy" id="1244531"/>
    <lineage>
        <taxon>Bacteria</taxon>
        <taxon>Pseudomonadati</taxon>
        <taxon>Campylobacterota</taxon>
        <taxon>Epsilonproteobacteria</taxon>
        <taxon>Campylobacterales</taxon>
        <taxon>Campylobacteraceae</taxon>
        <taxon>Campylobacter</taxon>
    </lineage>
</organism>
<dbReference type="RefSeq" id="WP_038452772.1">
    <property type="nucleotide sequence ID" value="NZ_CP009043.1"/>
</dbReference>
<sequence>MKTLIFLAIFCVTGAYAINKIEIITTQNRTLKAEIWGKDTTSLLVIYNNSNLTPNCTLTKIGKSFDGVVRKWELKCKLPKSSGRLIIKYQNPRNQNLEINKFIE</sequence>
<gene>
    <name evidence="1" type="ORF">CIG1485E_0221</name>
</gene>
<dbReference type="Proteomes" id="UP000028486">
    <property type="component" value="Chromosome"/>
</dbReference>
<dbReference type="AlphaFoldDB" id="A0A076F9B6"/>
<dbReference type="PATRIC" id="fig|1244531.5.peg.230"/>
<evidence type="ECO:0000313" key="1">
    <source>
        <dbReference type="EMBL" id="AII14092.1"/>
    </source>
</evidence>
<accession>A0A076F9B6</accession>
<dbReference type="eggNOG" id="ENOG5032HS7">
    <property type="taxonomic scope" value="Bacteria"/>
</dbReference>
<dbReference type="HOGENOM" id="CLU_2244963_0_0_7"/>
<name>A0A076F9B6_9BACT</name>